<evidence type="ECO:0000256" key="1">
    <source>
        <dbReference type="SAM" id="MobiDB-lite"/>
    </source>
</evidence>
<name>A0A015IWP4_RHIIW</name>
<sequence>MLFFSSSVATNKHYNHHRHCQKVVKAHHYTRTVYPSHCPKVQTKTTTTTSTATATTTTTSTTTTTTTTTTTSTTTTTFVEPGTPTPLRKRHNQEHEHVKCVPDKHKHYTYNKHGKCTEITYCTPTVYKPCPKKNKTTTKTAFETTTSTATATTTSTSTSTFTSVLVIPTCRASGTFCDLSNFVTCCTQCCLLTGPNQVPINQCC</sequence>
<dbReference type="OrthoDB" id="2397938at2759"/>
<dbReference type="HOGENOM" id="CLU_1251245_0_0_1"/>
<keyword evidence="3" id="KW-1185">Reference proteome</keyword>
<dbReference type="AlphaFoldDB" id="A0A015IWP4"/>
<proteinExistence type="predicted"/>
<organism evidence="2 3">
    <name type="scientific">Rhizophagus irregularis (strain DAOM 197198w)</name>
    <name type="common">Glomus intraradices</name>
    <dbReference type="NCBI Taxonomy" id="1432141"/>
    <lineage>
        <taxon>Eukaryota</taxon>
        <taxon>Fungi</taxon>
        <taxon>Fungi incertae sedis</taxon>
        <taxon>Mucoromycota</taxon>
        <taxon>Glomeromycotina</taxon>
        <taxon>Glomeromycetes</taxon>
        <taxon>Glomerales</taxon>
        <taxon>Glomeraceae</taxon>
        <taxon>Rhizophagus</taxon>
    </lineage>
</organism>
<accession>A0A015IWP4</accession>
<comment type="caution">
    <text evidence="2">The sequence shown here is derived from an EMBL/GenBank/DDBJ whole genome shotgun (WGS) entry which is preliminary data.</text>
</comment>
<evidence type="ECO:0000313" key="3">
    <source>
        <dbReference type="Proteomes" id="UP000022910"/>
    </source>
</evidence>
<feature type="region of interest" description="Disordered" evidence="1">
    <location>
        <begin position="49"/>
        <end position="95"/>
    </location>
</feature>
<dbReference type="Proteomes" id="UP000022910">
    <property type="component" value="Unassembled WGS sequence"/>
</dbReference>
<dbReference type="EMBL" id="JEMT01026626">
    <property type="protein sequence ID" value="EXX58740.1"/>
    <property type="molecule type" value="Genomic_DNA"/>
</dbReference>
<protein>
    <submittedName>
        <fullName evidence="2">Uncharacterized protein</fullName>
    </submittedName>
</protein>
<feature type="compositionally biased region" description="Low complexity" evidence="1">
    <location>
        <begin position="49"/>
        <end position="77"/>
    </location>
</feature>
<reference evidence="2 3" key="1">
    <citation type="submission" date="2014-02" db="EMBL/GenBank/DDBJ databases">
        <title>Single nucleus genome sequencing reveals high similarity among nuclei of an endomycorrhizal fungus.</title>
        <authorList>
            <person name="Lin K."/>
            <person name="Geurts R."/>
            <person name="Zhang Z."/>
            <person name="Limpens E."/>
            <person name="Saunders D.G."/>
            <person name="Mu D."/>
            <person name="Pang E."/>
            <person name="Cao H."/>
            <person name="Cha H."/>
            <person name="Lin T."/>
            <person name="Zhou Q."/>
            <person name="Shang Y."/>
            <person name="Li Y."/>
            <person name="Ivanov S."/>
            <person name="Sharma T."/>
            <person name="Velzen R.V."/>
            <person name="Ruijter N.D."/>
            <person name="Aanen D.K."/>
            <person name="Win J."/>
            <person name="Kamoun S."/>
            <person name="Bisseling T."/>
            <person name="Huang S."/>
        </authorList>
    </citation>
    <scope>NUCLEOTIDE SEQUENCE [LARGE SCALE GENOMIC DNA]</scope>
    <source>
        <strain evidence="3">DAOM197198w</strain>
    </source>
</reference>
<evidence type="ECO:0000313" key="2">
    <source>
        <dbReference type="EMBL" id="EXX58740.1"/>
    </source>
</evidence>
<gene>
    <name evidence="2" type="ORF">RirG_195190</name>
</gene>